<reference evidence="1 2" key="1">
    <citation type="submission" date="2020-08" db="EMBL/GenBank/DDBJ databases">
        <title>Genomic Encyclopedia of Type Strains, Phase III (KMG-III): the genomes of soil and plant-associated and newly described type strains.</title>
        <authorList>
            <person name="Whitman W."/>
        </authorList>
    </citation>
    <scope>NUCLEOTIDE SEQUENCE [LARGE SCALE GENOMIC DNA]</scope>
    <source>
        <strain evidence="1 2">CECT 7015</strain>
    </source>
</reference>
<sequence>MFELLIVGFLIFLNAVFALSELAVVSSGGPS</sequence>
<evidence type="ECO:0000313" key="1">
    <source>
        <dbReference type="EMBL" id="MBB3147644.1"/>
    </source>
</evidence>
<gene>
    <name evidence="1" type="ORF">FHS21_004068</name>
</gene>
<protein>
    <submittedName>
        <fullName evidence="1">CBS domain containing-hemolysin-like protein</fullName>
    </submittedName>
</protein>
<dbReference type="Proteomes" id="UP000554520">
    <property type="component" value="Unassembled WGS sequence"/>
</dbReference>
<name>A0A839UCM4_9HYPH</name>
<dbReference type="EMBL" id="JACHXN010000013">
    <property type="protein sequence ID" value="MBB3147644.1"/>
    <property type="molecule type" value="Genomic_DNA"/>
</dbReference>
<comment type="caution">
    <text evidence="1">The sequence shown here is derived from an EMBL/GenBank/DDBJ whole genome shotgun (WGS) entry which is preliminary data.</text>
</comment>
<dbReference type="AlphaFoldDB" id="A0A839UCM4"/>
<keyword evidence="2" id="KW-1185">Reference proteome</keyword>
<organism evidence="1 2">
    <name type="scientific">Phyllobacterium trifolii</name>
    <dbReference type="NCBI Taxonomy" id="300193"/>
    <lineage>
        <taxon>Bacteria</taxon>
        <taxon>Pseudomonadati</taxon>
        <taxon>Pseudomonadota</taxon>
        <taxon>Alphaproteobacteria</taxon>
        <taxon>Hyphomicrobiales</taxon>
        <taxon>Phyllobacteriaceae</taxon>
        <taxon>Phyllobacterium</taxon>
    </lineage>
</organism>
<accession>A0A839UCM4</accession>
<proteinExistence type="predicted"/>
<evidence type="ECO:0000313" key="2">
    <source>
        <dbReference type="Proteomes" id="UP000554520"/>
    </source>
</evidence>